<keyword evidence="2" id="KW-1185">Reference proteome</keyword>
<proteinExistence type="predicted"/>
<gene>
    <name evidence="1" type="ORF">MiSe_35580</name>
</gene>
<name>A0AAV3WHX2_9CYAN</name>
<evidence type="ECO:0008006" key="3">
    <source>
        <dbReference type="Google" id="ProtNLM"/>
    </source>
</evidence>
<comment type="caution">
    <text evidence="1">The sequence shown here is derived from an EMBL/GenBank/DDBJ whole genome shotgun (WGS) entry which is preliminary data.</text>
</comment>
<dbReference type="Proteomes" id="UP001050975">
    <property type="component" value="Unassembled WGS sequence"/>
</dbReference>
<dbReference type="EMBL" id="BLAY01000052">
    <property type="protein sequence ID" value="GET38799.1"/>
    <property type="molecule type" value="Genomic_DNA"/>
</dbReference>
<accession>A0AAV3WHX2</accession>
<reference evidence="1" key="1">
    <citation type="submission" date="2019-10" db="EMBL/GenBank/DDBJ databases">
        <title>Draft genome sequece of Microseira wollei NIES-4236.</title>
        <authorList>
            <person name="Yamaguchi H."/>
            <person name="Suzuki S."/>
            <person name="Kawachi M."/>
        </authorList>
    </citation>
    <scope>NUCLEOTIDE SEQUENCE</scope>
    <source>
        <strain evidence="1">NIES-4236</strain>
    </source>
</reference>
<protein>
    <recommendedName>
        <fullName evidence="3">Transposase</fullName>
    </recommendedName>
</protein>
<sequence length="70" mass="8261">MGEKKSKNVRDEHWHTNSERAKNTEYLTLKVLIYLRTYATGIFFRSGCVTLREYLNVAMRLVASRTNHQL</sequence>
<evidence type="ECO:0000313" key="2">
    <source>
        <dbReference type="Proteomes" id="UP001050975"/>
    </source>
</evidence>
<evidence type="ECO:0000313" key="1">
    <source>
        <dbReference type="EMBL" id="GET38799.1"/>
    </source>
</evidence>
<dbReference type="AlphaFoldDB" id="A0AAV3WHX2"/>
<organism evidence="1 2">
    <name type="scientific">Microseira wollei NIES-4236</name>
    <dbReference type="NCBI Taxonomy" id="2530354"/>
    <lineage>
        <taxon>Bacteria</taxon>
        <taxon>Bacillati</taxon>
        <taxon>Cyanobacteriota</taxon>
        <taxon>Cyanophyceae</taxon>
        <taxon>Oscillatoriophycideae</taxon>
        <taxon>Aerosakkonematales</taxon>
        <taxon>Aerosakkonemataceae</taxon>
        <taxon>Microseira</taxon>
    </lineage>
</organism>